<sequence length="176" mass="20229">MTTPPSKLSTSRLREFSTIRRNLMLEYSPEKPRKFPRIEIPSGEISTSGCETPPSKKLLNCIEDCWEEFLAEKRKISNSSEAMEAERARKIQILMCVHLSETKFQFPSLIFRISYWKYTKDGAFEILAKRTTVFAKTTRADLQSYAEARSSSFLRHIMLDLVLCDCLEGSLKSSLS</sequence>
<protein>
    <submittedName>
        <fullName evidence="1">Uncharacterized protein</fullName>
    </submittedName>
</protein>
<keyword evidence="2" id="KW-1185">Reference proteome</keyword>
<accession>A0ACB9N8L6</accession>
<dbReference type="Proteomes" id="UP000828941">
    <property type="component" value="Chromosome 7"/>
</dbReference>
<reference evidence="1 2" key="1">
    <citation type="journal article" date="2022" name="DNA Res.">
        <title>Chromosomal-level genome assembly of the orchid tree Bauhinia variegata (Leguminosae; Cercidoideae) supports the allotetraploid origin hypothesis of Bauhinia.</title>
        <authorList>
            <person name="Zhong Y."/>
            <person name="Chen Y."/>
            <person name="Zheng D."/>
            <person name="Pang J."/>
            <person name="Liu Y."/>
            <person name="Luo S."/>
            <person name="Meng S."/>
            <person name="Qian L."/>
            <person name="Wei D."/>
            <person name="Dai S."/>
            <person name="Zhou R."/>
        </authorList>
    </citation>
    <scope>NUCLEOTIDE SEQUENCE [LARGE SCALE GENOMIC DNA]</scope>
    <source>
        <strain evidence="1">BV-YZ2020</strain>
    </source>
</reference>
<comment type="caution">
    <text evidence="1">The sequence shown here is derived from an EMBL/GenBank/DDBJ whole genome shotgun (WGS) entry which is preliminary data.</text>
</comment>
<proteinExistence type="predicted"/>
<organism evidence="1 2">
    <name type="scientific">Bauhinia variegata</name>
    <name type="common">Purple orchid tree</name>
    <name type="synonym">Phanera variegata</name>
    <dbReference type="NCBI Taxonomy" id="167791"/>
    <lineage>
        <taxon>Eukaryota</taxon>
        <taxon>Viridiplantae</taxon>
        <taxon>Streptophyta</taxon>
        <taxon>Embryophyta</taxon>
        <taxon>Tracheophyta</taxon>
        <taxon>Spermatophyta</taxon>
        <taxon>Magnoliopsida</taxon>
        <taxon>eudicotyledons</taxon>
        <taxon>Gunneridae</taxon>
        <taxon>Pentapetalae</taxon>
        <taxon>rosids</taxon>
        <taxon>fabids</taxon>
        <taxon>Fabales</taxon>
        <taxon>Fabaceae</taxon>
        <taxon>Cercidoideae</taxon>
        <taxon>Cercideae</taxon>
        <taxon>Bauhiniinae</taxon>
        <taxon>Bauhinia</taxon>
    </lineage>
</organism>
<dbReference type="EMBL" id="CM039432">
    <property type="protein sequence ID" value="KAI4332139.1"/>
    <property type="molecule type" value="Genomic_DNA"/>
</dbReference>
<gene>
    <name evidence="1" type="ORF">L6164_017073</name>
</gene>
<evidence type="ECO:0000313" key="1">
    <source>
        <dbReference type="EMBL" id="KAI4332139.1"/>
    </source>
</evidence>
<evidence type="ECO:0000313" key="2">
    <source>
        <dbReference type="Proteomes" id="UP000828941"/>
    </source>
</evidence>
<name>A0ACB9N8L6_BAUVA</name>